<name>A0A160N046_9GAMM</name>
<dbReference type="CDD" id="cd06827">
    <property type="entry name" value="PLPDE_III_AR_proteobact"/>
    <property type="match status" value="1"/>
</dbReference>
<dbReference type="EC" id="5.1.1.1" evidence="5 9"/>
<keyword evidence="14" id="KW-1185">Reference proteome</keyword>
<feature type="binding site" evidence="9 11">
    <location>
        <position position="305"/>
    </location>
    <ligand>
        <name>substrate</name>
    </ligand>
</feature>
<evidence type="ECO:0000256" key="11">
    <source>
        <dbReference type="PIRSR" id="PIRSR600821-52"/>
    </source>
</evidence>
<comment type="function">
    <text evidence="9">Catalyzes the interconversion of L-alanine and D-alanine. May also act on other amino acids.</text>
</comment>
<dbReference type="Gene3D" id="2.40.37.10">
    <property type="entry name" value="Lyase, Ornithine Decarboxylase, Chain A, domain 1"/>
    <property type="match status" value="1"/>
</dbReference>
<feature type="binding site" evidence="9 11">
    <location>
        <position position="132"/>
    </location>
    <ligand>
        <name>substrate</name>
    </ligand>
</feature>
<dbReference type="NCBIfam" id="TIGR00492">
    <property type="entry name" value="alr"/>
    <property type="match status" value="1"/>
</dbReference>
<feature type="domain" description="Alanine racemase C-terminal" evidence="12">
    <location>
        <begin position="236"/>
        <end position="360"/>
    </location>
</feature>
<dbReference type="PROSITE" id="PS00395">
    <property type="entry name" value="ALANINE_RACEMASE"/>
    <property type="match status" value="1"/>
</dbReference>
<dbReference type="Pfam" id="PF00842">
    <property type="entry name" value="Ala_racemase_C"/>
    <property type="match status" value="1"/>
</dbReference>
<evidence type="ECO:0000313" key="14">
    <source>
        <dbReference type="Proteomes" id="UP000077255"/>
    </source>
</evidence>
<dbReference type="InterPro" id="IPR020622">
    <property type="entry name" value="Ala_racemase_pyridoxalP-BS"/>
</dbReference>
<evidence type="ECO:0000256" key="4">
    <source>
        <dbReference type="ARBA" id="ARBA00007880"/>
    </source>
</evidence>
<accession>A0A160N046</accession>
<gene>
    <name evidence="13" type="ORF">ATSB10_16670</name>
</gene>
<proteinExistence type="inferred from homology"/>
<evidence type="ECO:0000256" key="7">
    <source>
        <dbReference type="ARBA" id="ARBA00023235"/>
    </source>
</evidence>
<reference evidence="13 14" key="1">
    <citation type="submission" date="2016-02" db="EMBL/GenBank/DDBJ databases">
        <title>Complete genome sequencing and analysis of ATSB10, Dyella thiooxydans isolated from rhizosphere soil of sunflower (Helianthus annuus L.).</title>
        <authorList>
            <person name="Lee Y."/>
            <person name="Hwangbo K."/>
            <person name="Chung H."/>
            <person name="Yoo J."/>
            <person name="Kim K.Y."/>
            <person name="Sa T.M."/>
            <person name="Um Y."/>
            <person name="Madhaiyan M."/>
        </authorList>
    </citation>
    <scope>NUCLEOTIDE SEQUENCE [LARGE SCALE GENOMIC DNA]</scope>
    <source>
        <strain evidence="13 14">ATSB10</strain>
    </source>
</reference>
<dbReference type="InterPro" id="IPR000821">
    <property type="entry name" value="Ala_racemase"/>
</dbReference>
<dbReference type="PANTHER" id="PTHR30511:SF4">
    <property type="entry name" value="ALANINE RACEMASE, BIOSYNTHETIC"/>
    <property type="match status" value="1"/>
</dbReference>
<comment type="pathway">
    <text evidence="8 9">Amino-acid biosynthesis; D-alanine biosynthesis; D-alanine from L-alanine: step 1/1.</text>
</comment>
<evidence type="ECO:0000256" key="10">
    <source>
        <dbReference type="PIRSR" id="PIRSR600821-50"/>
    </source>
</evidence>
<comment type="pathway">
    <text evidence="3">Cell wall biogenesis; peptidoglycan biosynthesis.</text>
</comment>
<dbReference type="Pfam" id="PF01168">
    <property type="entry name" value="Ala_racemase_N"/>
    <property type="match status" value="1"/>
</dbReference>
<dbReference type="SMART" id="SM01005">
    <property type="entry name" value="Ala_racemase_C"/>
    <property type="match status" value="1"/>
</dbReference>
<evidence type="ECO:0000259" key="12">
    <source>
        <dbReference type="SMART" id="SM01005"/>
    </source>
</evidence>
<dbReference type="PANTHER" id="PTHR30511">
    <property type="entry name" value="ALANINE RACEMASE"/>
    <property type="match status" value="1"/>
</dbReference>
<protein>
    <recommendedName>
        <fullName evidence="5 9">Alanine racemase</fullName>
        <ecNumber evidence="5 9">5.1.1.1</ecNumber>
    </recommendedName>
</protein>
<evidence type="ECO:0000256" key="6">
    <source>
        <dbReference type="ARBA" id="ARBA00022898"/>
    </source>
</evidence>
<dbReference type="InterPro" id="IPR029066">
    <property type="entry name" value="PLP-binding_barrel"/>
</dbReference>
<evidence type="ECO:0000313" key="13">
    <source>
        <dbReference type="EMBL" id="AND69121.1"/>
    </source>
</evidence>
<comment type="cofactor">
    <cofactor evidence="2 9 10">
        <name>pyridoxal 5'-phosphate</name>
        <dbReference type="ChEBI" id="CHEBI:597326"/>
    </cofactor>
</comment>
<dbReference type="STRING" id="445710.ATSB10_16670"/>
<evidence type="ECO:0000256" key="8">
    <source>
        <dbReference type="ARBA" id="ARBA00037912"/>
    </source>
</evidence>
<dbReference type="UniPathway" id="UPA00042">
    <property type="reaction ID" value="UER00497"/>
</dbReference>
<dbReference type="EMBL" id="CP014841">
    <property type="protein sequence ID" value="AND69121.1"/>
    <property type="molecule type" value="Genomic_DNA"/>
</dbReference>
<evidence type="ECO:0000256" key="3">
    <source>
        <dbReference type="ARBA" id="ARBA00004752"/>
    </source>
</evidence>
<dbReference type="SUPFAM" id="SSF51419">
    <property type="entry name" value="PLP-binding barrel"/>
    <property type="match status" value="1"/>
</dbReference>
<feature type="active site" description="Proton acceptor; specific for D-alanine" evidence="9">
    <location>
        <position position="35"/>
    </location>
</feature>
<dbReference type="FunFam" id="3.20.20.10:FF:000002">
    <property type="entry name" value="Alanine racemase"/>
    <property type="match status" value="1"/>
</dbReference>
<dbReference type="SUPFAM" id="SSF50621">
    <property type="entry name" value="Alanine racemase C-terminal domain-like"/>
    <property type="match status" value="1"/>
</dbReference>
<feature type="active site" description="Proton acceptor; specific for L-alanine" evidence="9">
    <location>
        <position position="257"/>
    </location>
</feature>
<dbReference type="GO" id="GO:0005829">
    <property type="term" value="C:cytosol"/>
    <property type="evidence" value="ECO:0007669"/>
    <property type="project" value="TreeGrafter"/>
</dbReference>
<dbReference type="InterPro" id="IPR001608">
    <property type="entry name" value="Ala_racemase_N"/>
</dbReference>
<evidence type="ECO:0000256" key="2">
    <source>
        <dbReference type="ARBA" id="ARBA00001933"/>
    </source>
</evidence>
<evidence type="ECO:0000256" key="1">
    <source>
        <dbReference type="ARBA" id="ARBA00000316"/>
    </source>
</evidence>
<organism evidence="13 14">
    <name type="scientific">Dyella thiooxydans</name>
    <dbReference type="NCBI Taxonomy" id="445710"/>
    <lineage>
        <taxon>Bacteria</taxon>
        <taxon>Pseudomonadati</taxon>
        <taxon>Pseudomonadota</taxon>
        <taxon>Gammaproteobacteria</taxon>
        <taxon>Lysobacterales</taxon>
        <taxon>Rhodanobacteraceae</taxon>
        <taxon>Dyella</taxon>
    </lineage>
</organism>
<dbReference type="OrthoDB" id="9813814at2"/>
<dbReference type="AlphaFoldDB" id="A0A160N046"/>
<dbReference type="InterPro" id="IPR009006">
    <property type="entry name" value="Ala_racemase/Decarboxylase_C"/>
</dbReference>
<dbReference type="Proteomes" id="UP000077255">
    <property type="component" value="Chromosome"/>
</dbReference>
<feature type="modified residue" description="N6-(pyridoxal phosphate)lysine" evidence="9 10">
    <location>
        <position position="35"/>
    </location>
</feature>
<dbReference type="GO" id="GO:0030170">
    <property type="term" value="F:pyridoxal phosphate binding"/>
    <property type="evidence" value="ECO:0007669"/>
    <property type="project" value="UniProtKB-UniRule"/>
</dbReference>
<dbReference type="KEGG" id="dtx:ATSB10_16670"/>
<dbReference type="GO" id="GO:0030632">
    <property type="term" value="P:D-alanine biosynthetic process"/>
    <property type="evidence" value="ECO:0007669"/>
    <property type="project" value="UniProtKB-UniRule"/>
</dbReference>
<keyword evidence="6 9" id="KW-0663">Pyridoxal phosphate</keyword>
<evidence type="ECO:0000256" key="5">
    <source>
        <dbReference type="ARBA" id="ARBA00013089"/>
    </source>
</evidence>
<dbReference type="RefSeq" id="WP_063671952.1">
    <property type="nucleotide sequence ID" value="NZ_CP014841.1"/>
</dbReference>
<dbReference type="PRINTS" id="PR00992">
    <property type="entry name" value="ALARACEMASE"/>
</dbReference>
<keyword evidence="7 9" id="KW-0413">Isomerase</keyword>
<dbReference type="HAMAP" id="MF_01201">
    <property type="entry name" value="Ala_racemase"/>
    <property type="match status" value="1"/>
</dbReference>
<dbReference type="Gene3D" id="3.20.20.10">
    <property type="entry name" value="Alanine racemase"/>
    <property type="match status" value="1"/>
</dbReference>
<dbReference type="GO" id="GO:0008784">
    <property type="term" value="F:alanine racemase activity"/>
    <property type="evidence" value="ECO:0007669"/>
    <property type="project" value="UniProtKB-UniRule"/>
</dbReference>
<dbReference type="PATRIC" id="fig|445710.3.peg.1662"/>
<comment type="catalytic activity">
    <reaction evidence="1 9">
        <text>L-alanine = D-alanine</text>
        <dbReference type="Rhea" id="RHEA:20249"/>
        <dbReference type="ChEBI" id="CHEBI:57416"/>
        <dbReference type="ChEBI" id="CHEBI:57972"/>
        <dbReference type="EC" id="5.1.1.1"/>
    </reaction>
</comment>
<comment type="similarity">
    <text evidence="4 9">Belongs to the alanine racemase family.</text>
</comment>
<evidence type="ECO:0000256" key="9">
    <source>
        <dbReference type="HAMAP-Rule" id="MF_01201"/>
    </source>
</evidence>
<dbReference type="InterPro" id="IPR011079">
    <property type="entry name" value="Ala_racemase_C"/>
</dbReference>
<sequence>MSRTTVATIHLGALRHNLALIQRTAAPSRVMAVVKADAYGHGLERVARALDGQAEAFAVAALGDGLRLRAAGHRQRIAVLSGPDQPGDIAEMQRLDLDAVIHHEAQLAWLAEASPRRGRLRVWIKVDSGMHRLGFAPERVAAVHAQLAAMPGIDPQIGLLTHFAESEVFGGTVTRAQIERFNAATAGLDGPRSLANSAGLLGWPEARADWVRTGGLLYGLSVVDGKSGGDFGYRPAMTLSTRLIAINRIRAGERLGYNGTWTCPEDMPVGVAAIGYGDGYPRSAVAGTPVLVGDRRVPLVGRVSMDLITLDLREAPAARVGDRVTLWGPELPVEAVAAQAGTISYDLTCGMTRRVLFVEDEG</sequence>